<dbReference type="EMBL" id="AP021857">
    <property type="protein sequence ID" value="BBO20996.1"/>
    <property type="molecule type" value="Genomic_DNA"/>
</dbReference>
<evidence type="ECO:0000313" key="2">
    <source>
        <dbReference type="EMBL" id="BBO20996.1"/>
    </source>
</evidence>
<dbReference type="KEGG" id="ddz:DSYM_16950"/>
<organism evidence="2 3">
    <name type="scientific">Candidatus Desulfobacillus denitrificans</name>
    <dbReference type="NCBI Taxonomy" id="2608985"/>
    <lineage>
        <taxon>Bacteria</taxon>
        <taxon>Pseudomonadati</taxon>
        <taxon>Pseudomonadota</taxon>
        <taxon>Betaproteobacteria</taxon>
        <taxon>Candidatus Desulfobacillus</taxon>
    </lineage>
</organism>
<name>A0A809RXS3_9PROT</name>
<proteinExistence type="predicted"/>
<protein>
    <submittedName>
        <fullName evidence="2">Uncharacterized protein</fullName>
    </submittedName>
</protein>
<evidence type="ECO:0000313" key="3">
    <source>
        <dbReference type="Proteomes" id="UP000662914"/>
    </source>
</evidence>
<feature type="region of interest" description="Disordered" evidence="1">
    <location>
        <begin position="71"/>
        <end position="93"/>
    </location>
</feature>
<dbReference type="Proteomes" id="UP000662914">
    <property type="component" value="Chromosome"/>
</dbReference>
<gene>
    <name evidence="2" type="ORF">DSYM_16950</name>
</gene>
<accession>A0A809RXS3</accession>
<reference evidence="2" key="1">
    <citation type="journal article" name="DNA Res.">
        <title>The physiological potential of anammox bacteria as revealed by their core genome structure.</title>
        <authorList>
            <person name="Okubo T."/>
            <person name="Toyoda A."/>
            <person name="Fukuhara K."/>
            <person name="Uchiyama I."/>
            <person name="Harigaya Y."/>
            <person name="Kuroiwa M."/>
            <person name="Suzuki T."/>
            <person name="Murakami Y."/>
            <person name="Suwa Y."/>
            <person name="Takami H."/>
        </authorList>
    </citation>
    <scope>NUCLEOTIDE SEQUENCE</scope>
    <source>
        <strain evidence="2">317325-3</strain>
    </source>
</reference>
<evidence type="ECO:0000256" key="1">
    <source>
        <dbReference type="SAM" id="MobiDB-lite"/>
    </source>
</evidence>
<dbReference type="AlphaFoldDB" id="A0A809RXS3"/>
<sequence length="93" mass="10286">MPKTIPATPAGFDRARVIERPDGFYWQDKESGEEYGPFPTLVDAAEDMEYSDESDFEPGETLAEAEDELGISDWIDPETGAPAEEGAPHIEDH</sequence>